<dbReference type="AlphaFoldDB" id="A0AAN7K598"/>
<keyword evidence="3 6" id="KW-0812">Transmembrane</keyword>
<keyword evidence="11" id="KW-1185">Reference proteome</keyword>
<evidence type="ECO:0000256" key="5">
    <source>
        <dbReference type="ARBA" id="ARBA00023136"/>
    </source>
</evidence>
<gene>
    <name evidence="10" type="ORF">SAY87_029912</name>
</gene>
<comment type="similarity">
    <text evidence="2">Belongs to the OXA1/ALB3/YidC (TC 2.A.9.2) family.</text>
</comment>
<dbReference type="EMBL" id="JAXIOK010000009">
    <property type="protein sequence ID" value="KAK4762028.1"/>
    <property type="molecule type" value="Genomic_DNA"/>
</dbReference>
<feature type="region of interest" description="Disordered" evidence="7">
    <location>
        <begin position="457"/>
        <end position="493"/>
    </location>
</feature>
<dbReference type="NCBIfam" id="TIGR03592">
    <property type="entry name" value="yidC_oxa1_cterm"/>
    <property type="match status" value="1"/>
</dbReference>
<comment type="similarity">
    <text evidence="6">Belongs to the OXA1/ALB3/YidC family.</text>
</comment>
<evidence type="ECO:0000313" key="11">
    <source>
        <dbReference type="Proteomes" id="UP001345219"/>
    </source>
</evidence>
<dbReference type="InterPro" id="IPR001708">
    <property type="entry name" value="YidC/ALB3/OXA1/COX18"/>
</dbReference>
<accession>A0AAN7K598</accession>
<evidence type="ECO:0000256" key="6">
    <source>
        <dbReference type="RuleBase" id="RU003945"/>
    </source>
</evidence>
<evidence type="ECO:0000256" key="2">
    <source>
        <dbReference type="ARBA" id="ARBA00010583"/>
    </source>
</evidence>
<dbReference type="GO" id="GO:0005743">
    <property type="term" value="C:mitochondrial inner membrane"/>
    <property type="evidence" value="ECO:0007669"/>
    <property type="project" value="TreeGrafter"/>
</dbReference>
<feature type="transmembrane region" description="Helical" evidence="8">
    <location>
        <begin position="323"/>
        <end position="348"/>
    </location>
</feature>
<keyword evidence="5 8" id="KW-0472">Membrane</keyword>
<proteinExistence type="inferred from homology"/>
<evidence type="ECO:0000256" key="3">
    <source>
        <dbReference type="ARBA" id="ARBA00022692"/>
    </source>
</evidence>
<evidence type="ECO:0000259" key="9">
    <source>
        <dbReference type="Pfam" id="PF02096"/>
    </source>
</evidence>
<dbReference type="Proteomes" id="UP001345219">
    <property type="component" value="Chromosome 23"/>
</dbReference>
<dbReference type="CDD" id="cd20069">
    <property type="entry name" value="5TM_Oxa1-like"/>
    <property type="match status" value="1"/>
</dbReference>
<comment type="caution">
    <text evidence="10">The sequence shown here is derived from an EMBL/GenBank/DDBJ whole genome shotgun (WGS) entry which is preliminary data.</text>
</comment>
<dbReference type="PANTHER" id="PTHR12428">
    <property type="entry name" value="OXA1"/>
    <property type="match status" value="1"/>
</dbReference>
<feature type="transmembrane region" description="Helical" evidence="8">
    <location>
        <begin position="413"/>
        <end position="435"/>
    </location>
</feature>
<dbReference type="GO" id="GO:0032977">
    <property type="term" value="F:membrane insertase activity"/>
    <property type="evidence" value="ECO:0007669"/>
    <property type="project" value="InterPro"/>
</dbReference>
<name>A0AAN7K598_9MYRT</name>
<feature type="domain" description="Membrane insertase YidC/Oxa/ALB C-terminal" evidence="9">
    <location>
        <begin position="255"/>
        <end position="443"/>
    </location>
</feature>
<keyword evidence="4 8" id="KW-1133">Transmembrane helix</keyword>
<evidence type="ECO:0000256" key="4">
    <source>
        <dbReference type="ARBA" id="ARBA00022989"/>
    </source>
</evidence>
<dbReference type="InterPro" id="IPR028055">
    <property type="entry name" value="YidC/Oxa/ALB_C"/>
</dbReference>
<evidence type="ECO:0000313" key="10">
    <source>
        <dbReference type="EMBL" id="KAK4762028.1"/>
    </source>
</evidence>
<protein>
    <recommendedName>
        <fullName evidence="9">Membrane insertase YidC/Oxa/ALB C-terminal domain-containing protein</fullName>
    </recommendedName>
</protein>
<organism evidence="10 11">
    <name type="scientific">Trapa incisa</name>
    <dbReference type="NCBI Taxonomy" id="236973"/>
    <lineage>
        <taxon>Eukaryota</taxon>
        <taxon>Viridiplantae</taxon>
        <taxon>Streptophyta</taxon>
        <taxon>Embryophyta</taxon>
        <taxon>Tracheophyta</taxon>
        <taxon>Spermatophyta</taxon>
        <taxon>Magnoliopsida</taxon>
        <taxon>eudicotyledons</taxon>
        <taxon>Gunneridae</taxon>
        <taxon>Pentapetalae</taxon>
        <taxon>rosids</taxon>
        <taxon>malvids</taxon>
        <taxon>Myrtales</taxon>
        <taxon>Lythraceae</taxon>
        <taxon>Trapa</taxon>
    </lineage>
</organism>
<sequence>MAGQPQEEGQLFPSTSTRKKMKIYYYEACGRGNFHARRQRPSSVQRDKCSINFHFDFSGSVTDTLIIGRSQIHQERERKWELTKTQKDATDERILQPYKSRRVMASSSFRRSISTVRTLVSGRVHHSYCCIHRNNSDDDTVPSFPRTQSIVAISSPHCPSYNTGNSIGLQFSNRSLLSAPFLGLGSSFSRYMSSASGEGSLDVILTEVIKDSTVDVASQVPAVSEVAIAAADSAYPVAVLQHFIDGVHSFTGLNWWASIALTTVLIRGATVPLLINQLKSTSKLSMMRPHLEELNKKFKELETVDPDDVAKHKQRVMELFKKFGVTPFTPLKGLLIQGPVFISFFLAIRNMAEKVPSFQTGGTLWFVDLTTPDSFYILPILTSLTFWITVECNMQEGMEGNPIAVTMKNFSRILAVVAVPVMLSFPKALFCYWLTSNIFSLTYGLVLAPVSPAVNDDHASSSPSTLDEASEAETKPRPSSEPSKTNRRISTVPFLSQRIRNLKKKMKAAKKSSKS</sequence>
<evidence type="ECO:0000256" key="8">
    <source>
        <dbReference type="SAM" id="Phobius"/>
    </source>
</evidence>
<dbReference type="PANTHER" id="PTHR12428:SF34">
    <property type="entry name" value="MITOCHONDRIAL INNER MEMBRANE PROTEIN OXA1-LIKE"/>
    <property type="match status" value="1"/>
</dbReference>
<evidence type="ECO:0000256" key="7">
    <source>
        <dbReference type="SAM" id="MobiDB-lite"/>
    </source>
</evidence>
<dbReference type="Pfam" id="PF02096">
    <property type="entry name" value="60KD_IMP"/>
    <property type="match status" value="1"/>
</dbReference>
<dbReference type="GO" id="GO:0032979">
    <property type="term" value="P:protein insertion into mitochondrial inner membrane from matrix"/>
    <property type="evidence" value="ECO:0007669"/>
    <property type="project" value="TreeGrafter"/>
</dbReference>
<reference evidence="10 11" key="1">
    <citation type="journal article" date="2023" name="Hortic Res">
        <title>Pangenome of water caltrop reveals structural variations and asymmetric subgenome divergence after allopolyploidization.</title>
        <authorList>
            <person name="Zhang X."/>
            <person name="Chen Y."/>
            <person name="Wang L."/>
            <person name="Yuan Y."/>
            <person name="Fang M."/>
            <person name="Shi L."/>
            <person name="Lu R."/>
            <person name="Comes H.P."/>
            <person name="Ma Y."/>
            <person name="Chen Y."/>
            <person name="Huang G."/>
            <person name="Zhou Y."/>
            <person name="Zheng Z."/>
            <person name="Qiu Y."/>
        </authorList>
    </citation>
    <scope>NUCLEOTIDE SEQUENCE [LARGE SCALE GENOMIC DNA]</scope>
    <source>
        <tissue evidence="10">Roots</tissue>
    </source>
</reference>
<comment type="subcellular location">
    <subcellularLocation>
        <location evidence="1 6">Membrane</location>
        <topology evidence="1 6">Multi-pass membrane protein</topology>
    </subcellularLocation>
</comment>
<evidence type="ECO:0000256" key="1">
    <source>
        <dbReference type="ARBA" id="ARBA00004141"/>
    </source>
</evidence>